<protein>
    <recommendedName>
        <fullName evidence="4">DUF2029 domain-containing protein</fullName>
    </recommendedName>
</protein>
<sequence>MTANVLDRVVRWNLDLDGDLYGDERERFRWYEGTAVASSLQILLIPWAAAILVFSLGKPSVVPLAVLLAAHWVPLLVSTVYVLRRKVDTTPRRWSAKRILVTVLTAVPYLGFVVGAMYVWDPEGATWIGALFGGVFGGVASVVGTTLKIRRRNRLEALAKDED</sequence>
<evidence type="ECO:0000313" key="2">
    <source>
        <dbReference type="EMBL" id="GIM94095.1"/>
    </source>
</evidence>
<keyword evidence="3" id="KW-1185">Reference proteome</keyword>
<feature type="transmembrane region" description="Helical" evidence="1">
    <location>
        <begin position="35"/>
        <end position="56"/>
    </location>
</feature>
<proteinExistence type="predicted"/>
<gene>
    <name evidence="2" type="ORF">Ato02nite_058880</name>
</gene>
<dbReference type="AlphaFoldDB" id="A0A919TEJ7"/>
<dbReference type="EMBL" id="BOQN01000075">
    <property type="protein sequence ID" value="GIM94095.1"/>
    <property type="molecule type" value="Genomic_DNA"/>
</dbReference>
<accession>A0A919TEJ7</accession>
<keyword evidence="1" id="KW-0472">Membrane</keyword>
<keyword evidence="1" id="KW-1133">Transmembrane helix</keyword>
<dbReference type="Proteomes" id="UP000677082">
    <property type="component" value="Unassembled WGS sequence"/>
</dbReference>
<evidence type="ECO:0000256" key="1">
    <source>
        <dbReference type="SAM" id="Phobius"/>
    </source>
</evidence>
<evidence type="ECO:0000313" key="3">
    <source>
        <dbReference type="Proteomes" id="UP000677082"/>
    </source>
</evidence>
<feature type="transmembrane region" description="Helical" evidence="1">
    <location>
        <begin position="99"/>
        <end position="120"/>
    </location>
</feature>
<evidence type="ECO:0008006" key="4">
    <source>
        <dbReference type="Google" id="ProtNLM"/>
    </source>
</evidence>
<dbReference type="RefSeq" id="WP_213009887.1">
    <property type="nucleotide sequence ID" value="NZ_BOQN01000075.1"/>
</dbReference>
<organism evidence="2 3">
    <name type="scientific">Paractinoplanes toevensis</name>
    <dbReference type="NCBI Taxonomy" id="571911"/>
    <lineage>
        <taxon>Bacteria</taxon>
        <taxon>Bacillati</taxon>
        <taxon>Actinomycetota</taxon>
        <taxon>Actinomycetes</taxon>
        <taxon>Micromonosporales</taxon>
        <taxon>Micromonosporaceae</taxon>
        <taxon>Paractinoplanes</taxon>
    </lineage>
</organism>
<comment type="caution">
    <text evidence="2">The sequence shown here is derived from an EMBL/GenBank/DDBJ whole genome shotgun (WGS) entry which is preliminary data.</text>
</comment>
<feature type="transmembrane region" description="Helical" evidence="1">
    <location>
        <begin position="62"/>
        <end position="83"/>
    </location>
</feature>
<keyword evidence="1" id="KW-0812">Transmembrane</keyword>
<reference evidence="2 3" key="1">
    <citation type="submission" date="2021-03" db="EMBL/GenBank/DDBJ databases">
        <title>Whole genome shotgun sequence of Actinoplanes toevensis NBRC 105298.</title>
        <authorList>
            <person name="Komaki H."/>
            <person name="Tamura T."/>
        </authorList>
    </citation>
    <scope>NUCLEOTIDE SEQUENCE [LARGE SCALE GENOMIC DNA]</scope>
    <source>
        <strain evidence="2 3">NBRC 105298</strain>
    </source>
</reference>
<name>A0A919TEJ7_9ACTN</name>
<feature type="transmembrane region" description="Helical" evidence="1">
    <location>
        <begin position="126"/>
        <end position="147"/>
    </location>
</feature>